<feature type="active site" evidence="4">
    <location>
        <position position="35"/>
    </location>
</feature>
<evidence type="ECO:0000313" key="7">
    <source>
        <dbReference type="Proteomes" id="UP000275571"/>
    </source>
</evidence>
<organism evidence="6 7">
    <name type="scientific">Borrelia turcica IST7</name>
    <dbReference type="NCBI Taxonomy" id="1104446"/>
    <lineage>
        <taxon>Bacteria</taxon>
        <taxon>Pseudomonadati</taxon>
        <taxon>Spirochaetota</taxon>
        <taxon>Spirochaetia</taxon>
        <taxon>Spirochaetales</taxon>
        <taxon>Borreliaceae</taxon>
        <taxon>Borrelia</taxon>
    </lineage>
</organism>
<name>A0A386PN70_9SPIR</name>
<reference evidence="6 7" key="1">
    <citation type="journal article" date="2018" name="Infect. Genet. Evol.">
        <title>Genome-wide analysis of Borrelia turcica and 'Candidatus Borrelia tachyglossi' shows relapsing fever-like genomes with unique genomic links to Lyme disease Borrelia.</title>
        <authorList>
            <person name="Gofton A.W."/>
            <person name="Margos G."/>
            <person name="Fingerle V."/>
            <person name="Hepner S."/>
            <person name="Loh S.M."/>
            <person name="Ryan U."/>
            <person name="Irwin P."/>
            <person name="Oskam C.L."/>
        </authorList>
    </citation>
    <scope>NUCLEOTIDE SEQUENCE [LARGE SCALE GENOMIC DNA]</scope>
    <source>
        <strain evidence="6 7">IST7</strain>
    </source>
</reference>
<evidence type="ECO:0000256" key="5">
    <source>
        <dbReference type="RuleBase" id="RU000499"/>
    </source>
</evidence>
<dbReference type="InterPro" id="IPR029760">
    <property type="entry name" value="GPX_CS"/>
</dbReference>
<dbReference type="KEGG" id="btur:DB313_02725"/>
<evidence type="ECO:0000256" key="2">
    <source>
        <dbReference type="ARBA" id="ARBA00022559"/>
    </source>
</evidence>
<comment type="similarity">
    <text evidence="1 5">Belongs to the glutathione peroxidase family.</text>
</comment>
<evidence type="ECO:0000256" key="1">
    <source>
        <dbReference type="ARBA" id="ARBA00006926"/>
    </source>
</evidence>
<keyword evidence="3 5" id="KW-0560">Oxidoreductase</keyword>
<dbReference type="OrthoDB" id="9809733at2"/>
<dbReference type="SUPFAM" id="SSF52833">
    <property type="entry name" value="Thioredoxin-like"/>
    <property type="match status" value="1"/>
</dbReference>
<dbReference type="AlphaFoldDB" id="A0A386PN70"/>
<dbReference type="PANTHER" id="PTHR11592:SF78">
    <property type="entry name" value="GLUTATHIONE PEROXIDASE"/>
    <property type="match status" value="1"/>
</dbReference>
<dbReference type="PRINTS" id="PR01011">
    <property type="entry name" value="GLUTPROXDASE"/>
</dbReference>
<evidence type="ECO:0000256" key="4">
    <source>
        <dbReference type="PIRSR" id="PIRSR000303-1"/>
    </source>
</evidence>
<proteinExistence type="inferred from homology"/>
<dbReference type="PROSITE" id="PS00763">
    <property type="entry name" value="GLUTATHIONE_PEROXID_2"/>
    <property type="match status" value="1"/>
</dbReference>
<dbReference type="PROSITE" id="PS51355">
    <property type="entry name" value="GLUTATHIONE_PEROXID_3"/>
    <property type="match status" value="1"/>
</dbReference>
<dbReference type="CDD" id="cd00340">
    <property type="entry name" value="GSH_Peroxidase"/>
    <property type="match status" value="1"/>
</dbReference>
<dbReference type="Gene3D" id="3.40.30.10">
    <property type="entry name" value="Glutaredoxin"/>
    <property type="match status" value="1"/>
</dbReference>
<gene>
    <name evidence="6" type="ORF">DB313_02725</name>
</gene>
<sequence>MSIYDFRVRLASGPEISISDYMRKVLLIVNVASNCIYTSQYQDLEMLYRMYRRRGLFILGFPCNQFGLQEPGANEEILRFCQTIYNVSFPIFSKIEVNGENAHPLYKYLTEKSPQEFKGDIKWNFTKFLVNREGRVVGRYDSKITPMSIKGKIERLLNVR</sequence>
<dbReference type="RefSeq" id="WP_120104309.1">
    <property type="nucleotide sequence ID" value="NZ_CP028884.1"/>
</dbReference>
<dbReference type="FunFam" id="3.40.30.10:FF:000010">
    <property type="entry name" value="Glutathione peroxidase"/>
    <property type="match status" value="1"/>
</dbReference>
<dbReference type="EMBL" id="CP028884">
    <property type="protein sequence ID" value="AYE36748.1"/>
    <property type="molecule type" value="Genomic_DNA"/>
</dbReference>
<keyword evidence="2 5" id="KW-0575">Peroxidase</keyword>
<dbReference type="InterPro" id="IPR036249">
    <property type="entry name" value="Thioredoxin-like_sf"/>
</dbReference>
<dbReference type="Proteomes" id="UP000275571">
    <property type="component" value="Chromosome"/>
</dbReference>
<keyword evidence="7" id="KW-1185">Reference proteome</keyword>
<dbReference type="GO" id="GO:0004601">
    <property type="term" value="F:peroxidase activity"/>
    <property type="evidence" value="ECO:0007669"/>
    <property type="project" value="UniProtKB-KW"/>
</dbReference>
<dbReference type="PANTHER" id="PTHR11592">
    <property type="entry name" value="GLUTATHIONE PEROXIDASE"/>
    <property type="match status" value="1"/>
</dbReference>
<dbReference type="InterPro" id="IPR000889">
    <property type="entry name" value="Glutathione_peroxidase"/>
</dbReference>
<dbReference type="GO" id="GO:0034599">
    <property type="term" value="P:cellular response to oxidative stress"/>
    <property type="evidence" value="ECO:0007669"/>
    <property type="project" value="TreeGrafter"/>
</dbReference>
<protein>
    <recommendedName>
        <fullName evidence="5">Glutathione peroxidase</fullName>
    </recommendedName>
</protein>
<dbReference type="PIRSF" id="PIRSF000303">
    <property type="entry name" value="Glutathion_perox"/>
    <property type="match status" value="1"/>
</dbReference>
<evidence type="ECO:0000256" key="3">
    <source>
        <dbReference type="ARBA" id="ARBA00023002"/>
    </source>
</evidence>
<evidence type="ECO:0000313" key="6">
    <source>
        <dbReference type="EMBL" id="AYE36748.1"/>
    </source>
</evidence>
<dbReference type="Pfam" id="PF00255">
    <property type="entry name" value="GSHPx"/>
    <property type="match status" value="1"/>
</dbReference>
<accession>A0A386PN70</accession>